<accession>A0A1E7JKM4</accession>
<evidence type="ECO:0000259" key="2">
    <source>
        <dbReference type="Pfam" id="PF00793"/>
    </source>
</evidence>
<comment type="caution">
    <text evidence="4">The sequence shown here is derived from an EMBL/GenBank/DDBJ whole genome shotgun (WGS) entry which is preliminary data.</text>
</comment>
<dbReference type="AlphaFoldDB" id="A0A1E7JKM4"/>
<dbReference type="SUPFAM" id="SSF51569">
    <property type="entry name" value="Aldolase"/>
    <property type="match status" value="1"/>
</dbReference>
<protein>
    <submittedName>
        <fullName evidence="4">Phospho-2-dehydro-3-deoxyheptonate aldolase</fullName>
    </submittedName>
</protein>
<dbReference type="GO" id="GO:0016832">
    <property type="term" value="F:aldehyde-lyase activity"/>
    <property type="evidence" value="ECO:0007669"/>
    <property type="project" value="InterPro"/>
</dbReference>
<feature type="domain" description="DAHP synthetase I/KDSA" evidence="2">
    <location>
        <begin position="95"/>
        <end position="325"/>
    </location>
</feature>
<name>A0A1E7JKM4_9ACTN</name>
<reference evidence="4 5" key="1">
    <citation type="journal article" date="2016" name="Front. Microbiol.">
        <title>Comparative Genomics Analysis of Streptomyces Species Reveals Their Adaptation to the Marine Environment and Their Diversity at the Genomic Level.</title>
        <authorList>
            <person name="Tian X."/>
            <person name="Zhang Z."/>
            <person name="Yang T."/>
            <person name="Chen M."/>
            <person name="Li J."/>
            <person name="Chen F."/>
            <person name="Yang J."/>
            <person name="Li W."/>
            <person name="Zhang B."/>
            <person name="Zhang Z."/>
            <person name="Wu J."/>
            <person name="Zhang C."/>
            <person name="Long L."/>
            <person name="Xiao J."/>
        </authorList>
    </citation>
    <scope>NUCLEOTIDE SEQUENCE [LARGE SCALE GENOMIC DNA]</scope>
    <source>
        <strain evidence="4 5">SCSIO 10390</strain>
    </source>
</reference>
<dbReference type="Gene3D" id="3.30.70.1140">
    <property type="entry name" value="Phospho-2-dehydro-3-deoxyheptonate aldolase, domain 1"/>
    <property type="match status" value="1"/>
</dbReference>
<dbReference type="Gene3D" id="3.20.20.70">
    <property type="entry name" value="Aldolase class I"/>
    <property type="match status" value="1"/>
</dbReference>
<dbReference type="GO" id="GO:0009073">
    <property type="term" value="P:aromatic amino acid family biosynthetic process"/>
    <property type="evidence" value="ECO:0007669"/>
    <property type="project" value="InterPro"/>
</dbReference>
<dbReference type="PANTHER" id="PTHR43018">
    <property type="entry name" value="PHOSPHO-2-DEHYDRO-3-DEOXYHEPTONATE ALDOLASE"/>
    <property type="match status" value="1"/>
</dbReference>
<evidence type="ECO:0000313" key="4">
    <source>
        <dbReference type="EMBL" id="OEU88193.1"/>
    </source>
</evidence>
<gene>
    <name evidence="4" type="ORF">AN215_18715</name>
</gene>
<dbReference type="NCBIfam" id="NF009239">
    <property type="entry name" value="PRK12595.1"/>
    <property type="match status" value="1"/>
</dbReference>
<dbReference type="NCBIfam" id="TIGR01361">
    <property type="entry name" value="DAHP_synth_Bsub"/>
    <property type="match status" value="1"/>
</dbReference>
<dbReference type="EMBL" id="LJGT01000040">
    <property type="protein sequence ID" value="OEU88193.1"/>
    <property type="molecule type" value="Genomic_DNA"/>
</dbReference>
<organism evidence="4 5">
    <name type="scientific">Streptomyces abyssalis</name>
    <dbReference type="NCBI Taxonomy" id="933944"/>
    <lineage>
        <taxon>Bacteria</taxon>
        <taxon>Bacillati</taxon>
        <taxon>Actinomycetota</taxon>
        <taxon>Actinomycetes</taxon>
        <taxon>Kitasatosporales</taxon>
        <taxon>Streptomycetaceae</taxon>
        <taxon>Streptomyces</taxon>
    </lineage>
</organism>
<dbReference type="PANTHER" id="PTHR43018:SF1">
    <property type="entry name" value="PROTEIN AROA(G)"/>
    <property type="match status" value="1"/>
</dbReference>
<dbReference type="NCBIfam" id="NF006421">
    <property type="entry name" value="PRK08673.1"/>
    <property type="match status" value="1"/>
</dbReference>
<evidence type="ECO:0000259" key="3">
    <source>
        <dbReference type="Pfam" id="PF18152"/>
    </source>
</evidence>
<dbReference type="STRING" id="933944.AN215_18715"/>
<evidence type="ECO:0000313" key="5">
    <source>
        <dbReference type="Proteomes" id="UP000176087"/>
    </source>
</evidence>
<feature type="domain" description="DAHP synthase ferredoxin-like" evidence="3">
    <location>
        <begin position="1"/>
        <end position="66"/>
    </location>
</feature>
<dbReference type="PATRIC" id="fig|933944.5.peg.3073"/>
<evidence type="ECO:0000256" key="1">
    <source>
        <dbReference type="ARBA" id="ARBA00022679"/>
    </source>
</evidence>
<dbReference type="GO" id="GO:0016740">
    <property type="term" value="F:transferase activity"/>
    <property type="evidence" value="ECO:0007669"/>
    <property type="project" value="UniProtKB-KW"/>
</dbReference>
<dbReference type="InterPro" id="IPR052899">
    <property type="entry name" value="Class-I_DAHP_synthase"/>
</dbReference>
<dbReference type="InterPro" id="IPR013785">
    <property type="entry name" value="Aldolase_TIM"/>
</dbReference>
<keyword evidence="1" id="KW-0808">Transferase</keyword>
<dbReference type="Proteomes" id="UP000176087">
    <property type="component" value="Unassembled WGS sequence"/>
</dbReference>
<dbReference type="InterPro" id="IPR006268">
    <property type="entry name" value="DAHP_syn_2"/>
</dbReference>
<dbReference type="OrthoDB" id="9802281at2"/>
<dbReference type="InterPro" id="IPR041071">
    <property type="entry name" value="DAHP_snth_FXD"/>
</dbReference>
<proteinExistence type="predicted"/>
<dbReference type="Pfam" id="PF00793">
    <property type="entry name" value="DAHP_synth_1"/>
    <property type="match status" value="1"/>
</dbReference>
<dbReference type="Pfam" id="PF18152">
    <property type="entry name" value="DAHP_snth_FXD"/>
    <property type="match status" value="1"/>
</dbReference>
<dbReference type="InterPro" id="IPR006218">
    <property type="entry name" value="DAHP1/KDSA"/>
</dbReference>
<dbReference type="RefSeq" id="WP_070011855.1">
    <property type="nucleotide sequence ID" value="NZ_LJGS01000041.1"/>
</dbReference>
<sequence>MIVVMSPQASREQVESASELLRSRGLIPVSSTVAGVTVLITEGTDGPELATVLESAPGVDRVVTVSGSQRLTSRVFRPEDTEVALGSAGGAVFGGTGFAVIAGPCAVESPAQMNAVVDSVVASGAVMLRGGAFKPRTSPYSFQGLGLAGLTLLAEQRKRTGLPVVTEVVTPEDVKCVAEESDMLQIGARNMQNFELLREAGASGRPVLLKRGMSATIEEWLLAAEYVLHMGNSDVVLCERGIRSFERGTRFTLDLSAVAEAKRLTHLPVIVDPSHSTGKPHLVTPMSLAAASCGADGLIVDVHTDASNAMCDGAQALDSEQFSTLMGRLKPVVEAVGRTLSPALTHSLAQV</sequence>
<keyword evidence="5" id="KW-1185">Reference proteome</keyword>